<sequence>MHGIGNRIKAYTLAWYDYPKSDGLTKEDKAQNKNAEKANENDVYPLPCLSVFYEQLIPVSIGVCKLFSCNSKPIYALLASKRRPIDLQ</sequence>
<organism evidence="1 2">
    <name type="scientific">Prevotella fusca JCM 17724</name>
    <dbReference type="NCBI Taxonomy" id="1236517"/>
    <lineage>
        <taxon>Bacteria</taxon>
        <taxon>Pseudomonadati</taxon>
        <taxon>Bacteroidota</taxon>
        <taxon>Bacteroidia</taxon>
        <taxon>Bacteroidales</taxon>
        <taxon>Prevotellaceae</taxon>
        <taxon>Prevotella</taxon>
    </lineage>
</organism>
<protein>
    <submittedName>
        <fullName evidence="1">Uncharacterized protein</fullName>
    </submittedName>
</protein>
<name>A0A0K1NLZ4_9BACT</name>
<accession>A0A0K1NLZ4</accession>
<gene>
    <name evidence="1" type="ORF">ADJ77_09520</name>
</gene>
<dbReference type="Proteomes" id="UP000060345">
    <property type="component" value="Chromosome 2"/>
</dbReference>
<reference evidence="1 2" key="1">
    <citation type="submission" date="2015-07" db="EMBL/GenBank/DDBJ databases">
        <authorList>
            <person name="Noorani M."/>
        </authorList>
    </citation>
    <scope>NUCLEOTIDE SEQUENCE [LARGE SCALE GENOMIC DNA]</scope>
    <source>
        <strain evidence="1 2">W1435</strain>
    </source>
</reference>
<evidence type="ECO:0000313" key="1">
    <source>
        <dbReference type="EMBL" id="AKU70055.1"/>
    </source>
</evidence>
<dbReference type="AlphaFoldDB" id="A0A0K1NLZ4"/>
<dbReference type="STRING" id="1236517.ADJ77_09520"/>
<evidence type="ECO:0000313" key="2">
    <source>
        <dbReference type="Proteomes" id="UP000060345"/>
    </source>
</evidence>
<dbReference type="KEGG" id="pfus:ADJ77_09520"/>
<proteinExistence type="predicted"/>
<dbReference type="EMBL" id="CP012075">
    <property type="protein sequence ID" value="AKU70055.1"/>
    <property type="molecule type" value="Genomic_DNA"/>
</dbReference>